<evidence type="ECO:0000313" key="1">
    <source>
        <dbReference type="EMBL" id="TGJ86906.1"/>
    </source>
</evidence>
<dbReference type="AlphaFoldDB" id="A0A4Z0ZBK8"/>
<dbReference type="Proteomes" id="UP000297716">
    <property type="component" value="Unassembled WGS sequence"/>
</dbReference>
<evidence type="ECO:0000313" key="2">
    <source>
        <dbReference type="Proteomes" id="UP000297716"/>
    </source>
</evidence>
<reference evidence="1 2" key="1">
    <citation type="submission" date="2019-03" db="EMBL/GenBank/DDBJ databases">
        <title>Draft genome sequence of Xylaria hypoxylon DSM 108379, a ubiquitous saprotrophic-parasitic fungi on hardwood.</title>
        <authorList>
            <person name="Buettner E."/>
            <person name="Leonhardt S."/>
            <person name="Gebauer A.M."/>
            <person name="Liers C."/>
            <person name="Hofrichter M."/>
            <person name="Kellner H."/>
        </authorList>
    </citation>
    <scope>NUCLEOTIDE SEQUENCE [LARGE SCALE GENOMIC DNA]</scope>
    <source>
        <strain evidence="1 2">DSM 108379</strain>
    </source>
</reference>
<name>A0A4Z0ZBK8_9PEZI</name>
<comment type="caution">
    <text evidence="1">The sequence shown here is derived from an EMBL/GenBank/DDBJ whole genome shotgun (WGS) entry which is preliminary data.</text>
</comment>
<dbReference type="OrthoDB" id="5421601at2759"/>
<accession>A0A4Z0ZBK8</accession>
<organism evidence="1 2">
    <name type="scientific">Xylaria hypoxylon</name>
    <dbReference type="NCBI Taxonomy" id="37992"/>
    <lineage>
        <taxon>Eukaryota</taxon>
        <taxon>Fungi</taxon>
        <taxon>Dikarya</taxon>
        <taxon>Ascomycota</taxon>
        <taxon>Pezizomycotina</taxon>
        <taxon>Sordariomycetes</taxon>
        <taxon>Xylariomycetidae</taxon>
        <taxon>Xylariales</taxon>
        <taxon>Xylariaceae</taxon>
        <taxon>Xylaria</taxon>
    </lineage>
</organism>
<sequence length="402" mass="45548">MEPRVARYIIHADLTYDDWPHRPRLPPDVLDVDGDDEPLAALFARSPYLAQAGLVWKEFYAQIKEDHDPYPRYSQYAAAFLLTLLPNVKTLMLPVNWEPQDKTNKLLEVIVRKANQPSSPWNRHSLAQVTEFQPYCAGAIGSPPVDWNEAVPFLALPNVRSYCGRSCLATGDTSMLLVPQDPYLRYGETLETVNFDGCCIDEVAITEFLKHTPRLSALKYIHRSREDGDNQDWNICKFVTAIEREVGSHLEQLSISIRELRGSIAPGKASMCGFQRLQKLQLPLEFAMCNIREAGFQDTIMNNGFTDQRESENRPLICDLVPASVSELSWQSRGGGHHEMALKAMFRDFAAIKDSNLPALNEIHLSCLYCLKPDNEYRKECERLAAETEKVGVVLHLQPSLD</sequence>
<keyword evidence="2" id="KW-1185">Reference proteome</keyword>
<dbReference type="STRING" id="37992.A0A4Z0ZBK8"/>
<proteinExistence type="predicted"/>
<protein>
    <submittedName>
        <fullName evidence="1">Uncharacterized protein</fullName>
    </submittedName>
</protein>
<dbReference type="EMBL" id="SKBN01000021">
    <property type="protein sequence ID" value="TGJ86906.1"/>
    <property type="molecule type" value="Genomic_DNA"/>
</dbReference>
<gene>
    <name evidence="1" type="ORF">E0Z10_g1919</name>
</gene>